<dbReference type="Proteomes" id="UP000076871">
    <property type="component" value="Unassembled WGS sequence"/>
</dbReference>
<evidence type="ECO:0000256" key="2">
    <source>
        <dbReference type="SAM" id="Phobius"/>
    </source>
</evidence>
<keyword evidence="2" id="KW-0472">Membrane</keyword>
<feature type="region of interest" description="Disordered" evidence="1">
    <location>
        <begin position="35"/>
        <end position="72"/>
    </location>
</feature>
<evidence type="ECO:0000313" key="4">
    <source>
        <dbReference type="Proteomes" id="UP000076871"/>
    </source>
</evidence>
<dbReference type="OrthoDB" id="2779451at2759"/>
<sequence length="72" mass="7958">PMPNKAPNPLYFVGISLASFGAFYYLVKYRAATYPASRQPRQHDSPLIPPRHVGRDDDPTASEPRAKPSTSS</sequence>
<evidence type="ECO:0000313" key="3">
    <source>
        <dbReference type="EMBL" id="KZT03434.1"/>
    </source>
</evidence>
<keyword evidence="2" id="KW-1133">Transmembrane helix</keyword>
<reference evidence="3 4" key="1">
    <citation type="journal article" date="2016" name="Mol. Biol. Evol.">
        <title>Comparative Genomics of Early-Diverging Mushroom-Forming Fungi Provides Insights into the Origins of Lignocellulose Decay Capabilities.</title>
        <authorList>
            <person name="Nagy L.G."/>
            <person name="Riley R."/>
            <person name="Tritt A."/>
            <person name="Adam C."/>
            <person name="Daum C."/>
            <person name="Floudas D."/>
            <person name="Sun H."/>
            <person name="Yadav J.S."/>
            <person name="Pangilinan J."/>
            <person name="Larsson K.H."/>
            <person name="Matsuura K."/>
            <person name="Barry K."/>
            <person name="Labutti K."/>
            <person name="Kuo R."/>
            <person name="Ohm R.A."/>
            <person name="Bhattacharya S.S."/>
            <person name="Shirouzu T."/>
            <person name="Yoshinaga Y."/>
            <person name="Martin F.M."/>
            <person name="Grigoriev I.V."/>
            <person name="Hibbett D.S."/>
        </authorList>
    </citation>
    <scope>NUCLEOTIDE SEQUENCE [LARGE SCALE GENOMIC DNA]</scope>
    <source>
        <strain evidence="3 4">93-53</strain>
    </source>
</reference>
<dbReference type="AlphaFoldDB" id="A0A165CU21"/>
<dbReference type="GeneID" id="63821867"/>
<evidence type="ECO:0000256" key="1">
    <source>
        <dbReference type="SAM" id="MobiDB-lite"/>
    </source>
</evidence>
<protein>
    <submittedName>
        <fullName evidence="3">Uncharacterized protein</fullName>
    </submittedName>
</protein>
<feature type="non-terminal residue" evidence="3">
    <location>
        <position position="1"/>
    </location>
</feature>
<dbReference type="InParanoid" id="A0A165CU21"/>
<keyword evidence="2" id="KW-0812">Transmembrane</keyword>
<gene>
    <name evidence="3" type="ORF">LAESUDRAFT_659924</name>
</gene>
<organism evidence="3 4">
    <name type="scientific">Laetiporus sulphureus 93-53</name>
    <dbReference type="NCBI Taxonomy" id="1314785"/>
    <lineage>
        <taxon>Eukaryota</taxon>
        <taxon>Fungi</taxon>
        <taxon>Dikarya</taxon>
        <taxon>Basidiomycota</taxon>
        <taxon>Agaricomycotina</taxon>
        <taxon>Agaricomycetes</taxon>
        <taxon>Polyporales</taxon>
        <taxon>Laetiporus</taxon>
    </lineage>
</organism>
<name>A0A165CU21_9APHY</name>
<dbReference type="RefSeq" id="XP_040761174.1">
    <property type="nucleotide sequence ID" value="XM_040904837.1"/>
</dbReference>
<feature type="transmembrane region" description="Helical" evidence="2">
    <location>
        <begin position="6"/>
        <end position="27"/>
    </location>
</feature>
<accession>A0A165CU21</accession>
<dbReference type="EMBL" id="KV427644">
    <property type="protein sequence ID" value="KZT03434.1"/>
    <property type="molecule type" value="Genomic_DNA"/>
</dbReference>
<keyword evidence="4" id="KW-1185">Reference proteome</keyword>
<proteinExistence type="predicted"/>